<evidence type="ECO:0000256" key="4">
    <source>
        <dbReference type="ARBA" id="ARBA00022631"/>
    </source>
</evidence>
<dbReference type="GO" id="GO:0019628">
    <property type="term" value="P:urate catabolic process"/>
    <property type="evidence" value="ECO:0007669"/>
    <property type="project" value="TreeGrafter"/>
</dbReference>
<dbReference type="PANTHER" id="PTHR43466:SF1">
    <property type="entry name" value="2-OXO-4-HYDROXY-4-CARBOXY-5-UREIDOIMIDAZOLINE DECARBOXYLASE-RELATED"/>
    <property type="match status" value="1"/>
</dbReference>
<dbReference type="GO" id="GO:0006144">
    <property type="term" value="P:purine nucleobase metabolic process"/>
    <property type="evidence" value="ECO:0007669"/>
    <property type="project" value="UniProtKB-KW"/>
</dbReference>
<evidence type="ECO:0000256" key="5">
    <source>
        <dbReference type="ARBA" id="ARBA00022793"/>
    </source>
</evidence>
<keyword evidence="6 8" id="KW-0456">Lyase</keyword>
<sequence>MQTRRRVASAHRSRPILITLDHFNQLDAAQAAALLWPCVALPDWTARVVSGRPYPDRAALLAAADQACAGWQCGDLDRALSAHPRIGEKPQGVTAHARLSHQEQAGVTPAQDDVLLALQAGNARYEATFGRIFLIRASGRGADEILQELQRRLRHSEQQEIQEALAQLRQITLLRLEGIIQP</sequence>
<evidence type="ECO:0000313" key="9">
    <source>
        <dbReference type="Proteomes" id="UP000299580"/>
    </source>
</evidence>
<keyword evidence="9" id="KW-1185">Reference proteome</keyword>
<dbReference type="KEGG" id="brb:EH207_15860"/>
<dbReference type="PANTHER" id="PTHR43466">
    <property type="entry name" value="2-OXO-4-HYDROXY-4-CARBOXY-5-UREIDOIMIDAZOLINE DECARBOXYLASE-RELATED"/>
    <property type="match status" value="1"/>
</dbReference>
<feature type="domain" description="Oxo-4-hydroxy-4-carboxy-5-ureidoimidazoline decarboxylase" evidence="7">
    <location>
        <begin position="24"/>
        <end position="177"/>
    </location>
</feature>
<keyword evidence="5" id="KW-0210">Decarboxylase</keyword>
<dbReference type="Proteomes" id="UP000299580">
    <property type="component" value="Chromosome"/>
</dbReference>
<dbReference type="AlphaFoldDB" id="A0A4P8R3Y7"/>
<proteinExistence type="predicted"/>
<evidence type="ECO:0000256" key="6">
    <source>
        <dbReference type="ARBA" id="ARBA00023239"/>
    </source>
</evidence>
<name>A0A4P8R3Y7_9GAMM</name>
<dbReference type="GO" id="GO:0051997">
    <property type="term" value="F:2-oxo-4-hydroxy-4-carboxy-5-ureidoimidazoline decarboxylase activity"/>
    <property type="evidence" value="ECO:0007669"/>
    <property type="project" value="UniProtKB-EC"/>
</dbReference>
<dbReference type="SUPFAM" id="SSF158694">
    <property type="entry name" value="UraD-Like"/>
    <property type="match status" value="1"/>
</dbReference>
<evidence type="ECO:0000256" key="3">
    <source>
        <dbReference type="ARBA" id="ARBA00012257"/>
    </source>
</evidence>
<gene>
    <name evidence="8" type="primary">uraD</name>
    <name evidence="8" type="ORF">EH207_15860</name>
</gene>
<accession>A0A4P8R3Y7</accession>
<evidence type="ECO:0000256" key="1">
    <source>
        <dbReference type="ARBA" id="ARBA00001163"/>
    </source>
</evidence>
<evidence type="ECO:0000313" key="8">
    <source>
        <dbReference type="EMBL" id="QCR10404.1"/>
    </source>
</evidence>
<dbReference type="EC" id="4.1.1.97" evidence="3"/>
<dbReference type="Pfam" id="PF09349">
    <property type="entry name" value="OHCU_decarbox"/>
    <property type="match status" value="1"/>
</dbReference>
<dbReference type="InterPro" id="IPR017595">
    <property type="entry name" value="OHCU_decarboxylase-2"/>
</dbReference>
<dbReference type="NCBIfam" id="TIGR03180">
    <property type="entry name" value="UraD_2"/>
    <property type="match status" value="1"/>
</dbReference>
<keyword evidence="4" id="KW-0659">Purine metabolism</keyword>
<comment type="pathway">
    <text evidence="2">Purine metabolism; urate degradation; (S)-allantoin from urate: step 3/3.</text>
</comment>
<evidence type="ECO:0000259" key="7">
    <source>
        <dbReference type="Pfam" id="PF09349"/>
    </source>
</evidence>
<comment type="catalytic activity">
    <reaction evidence="1">
        <text>5-hydroxy-2-oxo-4-ureido-2,5-dihydro-1H-imidazole-5-carboxylate + H(+) = (S)-allantoin + CO2</text>
        <dbReference type="Rhea" id="RHEA:26301"/>
        <dbReference type="ChEBI" id="CHEBI:15378"/>
        <dbReference type="ChEBI" id="CHEBI:15678"/>
        <dbReference type="ChEBI" id="CHEBI:16526"/>
        <dbReference type="ChEBI" id="CHEBI:58639"/>
        <dbReference type="EC" id="4.1.1.97"/>
    </reaction>
</comment>
<dbReference type="InterPro" id="IPR018020">
    <property type="entry name" value="OHCU_decarboxylase"/>
</dbReference>
<protein>
    <recommendedName>
        <fullName evidence="3">2-oxo-4-hydroxy-4-carboxy-5-ureidoimidazoline decarboxylase</fullName>
        <ecNumber evidence="3">4.1.1.97</ecNumber>
    </recommendedName>
</protein>
<dbReference type="Gene3D" id="1.10.3330.10">
    <property type="entry name" value="Oxo-4-hydroxy-4-carboxy-5-ureidoimidazoline decarboxylase"/>
    <property type="match status" value="1"/>
</dbReference>
<reference evidence="8 9" key="1">
    <citation type="submission" date="2018-11" db="EMBL/GenBank/DDBJ databases">
        <title>Genome sequences of Brenneria nigrifluens and Brenneria rubrifaciens.</title>
        <authorList>
            <person name="Poret-Peterson A.T."/>
            <person name="McClean A.E."/>
            <person name="Kluepfel D.A."/>
        </authorList>
    </citation>
    <scope>NUCLEOTIDE SEQUENCE [LARGE SCALE GENOMIC DNA]</scope>
    <source>
        <strain evidence="8 9">6D370</strain>
    </source>
</reference>
<dbReference type="InterPro" id="IPR036778">
    <property type="entry name" value="OHCU_decarboxylase_sf"/>
</dbReference>
<dbReference type="OrthoDB" id="9800909at2"/>
<dbReference type="NCBIfam" id="NF010372">
    <property type="entry name" value="PRK13798.1"/>
    <property type="match status" value="1"/>
</dbReference>
<dbReference type="EMBL" id="CP034035">
    <property type="protein sequence ID" value="QCR10404.1"/>
    <property type="molecule type" value="Genomic_DNA"/>
</dbReference>
<evidence type="ECO:0000256" key="2">
    <source>
        <dbReference type="ARBA" id="ARBA00004754"/>
    </source>
</evidence>
<organism evidence="8 9">
    <name type="scientific">Brenneria rubrifaciens</name>
    <dbReference type="NCBI Taxonomy" id="55213"/>
    <lineage>
        <taxon>Bacteria</taxon>
        <taxon>Pseudomonadati</taxon>
        <taxon>Pseudomonadota</taxon>
        <taxon>Gammaproteobacteria</taxon>
        <taxon>Enterobacterales</taxon>
        <taxon>Pectobacteriaceae</taxon>
        <taxon>Brenneria</taxon>
    </lineage>
</organism>